<dbReference type="Pfam" id="PF13577">
    <property type="entry name" value="SnoaL_4"/>
    <property type="match status" value="1"/>
</dbReference>
<gene>
    <name evidence="2" type="ORF">Ade02nite_84590</name>
</gene>
<evidence type="ECO:0000259" key="1">
    <source>
        <dbReference type="Pfam" id="PF13577"/>
    </source>
</evidence>
<sequence length="116" mass="12559">MTSTAVTWEELPAVITAYLPAHQARDTGTAAGFFAPDAAVTDEGRTYRGRDEIRKWLTDAAAEYTYTTTFVSASRTGAADFDVVQHLEGDFPGGSADLHFRFTLDGTAIARLVIEP</sequence>
<dbReference type="InterPro" id="IPR032710">
    <property type="entry name" value="NTF2-like_dom_sf"/>
</dbReference>
<dbReference type="RefSeq" id="WP_203776418.1">
    <property type="nucleotide sequence ID" value="NZ_BAAABO010000055.1"/>
</dbReference>
<dbReference type="EMBL" id="BOMI01000178">
    <property type="protein sequence ID" value="GID79818.1"/>
    <property type="molecule type" value="Genomic_DNA"/>
</dbReference>
<feature type="domain" description="SnoaL-like" evidence="1">
    <location>
        <begin position="13"/>
        <end position="70"/>
    </location>
</feature>
<dbReference type="Gene3D" id="3.10.450.50">
    <property type="match status" value="1"/>
</dbReference>
<reference evidence="2 3" key="1">
    <citation type="submission" date="2021-01" db="EMBL/GenBank/DDBJ databases">
        <title>Whole genome shotgun sequence of Actinoplanes deccanensis NBRC 13994.</title>
        <authorList>
            <person name="Komaki H."/>
            <person name="Tamura T."/>
        </authorList>
    </citation>
    <scope>NUCLEOTIDE SEQUENCE [LARGE SCALE GENOMIC DNA]</scope>
    <source>
        <strain evidence="2 3">NBRC 13994</strain>
    </source>
</reference>
<name>A0ABQ3YIJ6_9ACTN</name>
<accession>A0ABQ3YIJ6</accession>
<organism evidence="2 3">
    <name type="scientific">Paractinoplanes deccanensis</name>
    <dbReference type="NCBI Taxonomy" id="113561"/>
    <lineage>
        <taxon>Bacteria</taxon>
        <taxon>Bacillati</taxon>
        <taxon>Actinomycetota</taxon>
        <taxon>Actinomycetes</taxon>
        <taxon>Micromonosporales</taxon>
        <taxon>Micromonosporaceae</taxon>
        <taxon>Paractinoplanes</taxon>
    </lineage>
</organism>
<comment type="caution">
    <text evidence="2">The sequence shown here is derived from an EMBL/GenBank/DDBJ whole genome shotgun (WGS) entry which is preliminary data.</text>
</comment>
<keyword evidence="3" id="KW-1185">Reference proteome</keyword>
<evidence type="ECO:0000313" key="2">
    <source>
        <dbReference type="EMBL" id="GID79818.1"/>
    </source>
</evidence>
<dbReference type="SUPFAM" id="SSF54427">
    <property type="entry name" value="NTF2-like"/>
    <property type="match status" value="1"/>
</dbReference>
<dbReference type="InterPro" id="IPR037401">
    <property type="entry name" value="SnoaL-like"/>
</dbReference>
<dbReference type="Proteomes" id="UP000609879">
    <property type="component" value="Unassembled WGS sequence"/>
</dbReference>
<proteinExistence type="predicted"/>
<evidence type="ECO:0000313" key="3">
    <source>
        <dbReference type="Proteomes" id="UP000609879"/>
    </source>
</evidence>
<protein>
    <recommendedName>
        <fullName evidence="1">SnoaL-like domain-containing protein</fullName>
    </recommendedName>
</protein>